<evidence type="ECO:0000313" key="2">
    <source>
        <dbReference type="EMBL" id="KQH75485.1"/>
    </source>
</evidence>
<dbReference type="Proteomes" id="UP000051677">
    <property type="component" value="Unassembled WGS sequence"/>
</dbReference>
<comment type="caution">
    <text evidence="2">The sequence shown here is derived from an EMBL/GenBank/DDBJ whole genome shotgun (WGS) entry which is preliminary data.</text>
</comment>
<dbReference type="EMBL" id="LKTM01000373">
    <property type="protein sequence ID" value="KQH75485.1"/>
    <property type="molecule type" value="Genomic_DNA"/>
</dbReference>
<feature type="transmembrane region" description="Helical" evidence="1">
    <location>
        <begin position="50"/>
        <end position="76"/>
    </location>
</feature>
<sequence length="162" mass="17187">MAATLVAAVGDAAFAFIAYVLIARRFNFETLLQYIASGLLGESAFTTGRAGIGVAALGFAIHLALAAVFTFFYALVIAPRVHTLPIATAIGAAYGAAIWVFMNTVVLPLGHAAGETFLSGYYLAFLVDHALLVGLPIAVILFVFVRRRAADLAQFPSTRNHR</sequence>
<dbReference type="AlphaFoldDB" id="A0A0Q2Q664"/>
<evidence type="ECO:0000313" key="3">
    <source>
        <dbReference type="Proteomes" id="UP000051677"/>
    </source>
</evidence>
<accession>A0A0Q2Q664</accession>
<organism evidence="2 3">
    <name type="scientific">Mycobacterium gordonae</name>
    <dbReference type="NCBI Taxonomy" id="1778"/>
    <lineage>
        <taxon>Bacteria</taxon>
        <taxon>Bacillati</taxon>
        <taxon>Actinomycetota</taxon>
        <taxon>Actinomycetes</taxon>
        <taxon>Mycobacteriales</taxon>
        <taxon>Mycobacteriaceae</taxon>
        <taxon>Mycobacterium</taxon>
    </lineage>
</organism>
<keyword evidence="1" id="KW-1133">Transmembrane helix</keyword>
<protein>
    <recommendedName>
        <fullName evidence="4">DUF1440 domain-containing protein</fullName>
    </recommendedName>
</protein>
<keyword evidence="1" id="KW-0472">Membrane</keyword>
<reference evidence="2 3" key="1">
    <citation type="submission" date="2015-10" db="EMBL/GenBank/DDBJ databases">
        <title>Mycobacterium gordonae draft genome assembly.</title>
        <authorList>
            <person name="Ustinova V."/>
            <person name="Smirnova T."/>
            <person name="Blagodatskikh K."/>
            <person name="Varlamov D."/>
            <person name="Larionova E."/>
            <person name="Chernousova L."/>
        </authorList>
    </citation>
    <scope>NUCLEOTIDE SEQUENCE [LARGE SCALE GENOMIC DNA]</scope>
    <source>
        <strain evidence="2 3">CTRI 14-8773</strain>
    </source>
</reference>
<proteinExistence type="predicted"/>
<feature type="transmembrane region" description="Helical" evidence="1">
    <location>
        <begin position="83"/>
        <end position="102"/>
    </location>
</feature>
<name>A0A0Q2Q664_MYCGO</name>
<evidence type="ECO:0008006" key="4">
    <source>
        <dbReference type="Google" id="ProtNLM"/>
    </source>
</evidence>
<feature type="transmembrane region" description="Helical" evidence="1">
    <location>
        <begin position="122"/>
        <end position="145"/>
    </location>
</feature>
<keyword evidence="1" id="KW-0812">Transmembrane</keyword>
<gene>
    <name evidence="2" type="ORF">AO501_30045</name>
</gene>
<evidence type="ECO:0000256" key="1">
    <source>
        <dbReference type="SAM" id="Phobius"/>
    </source>
</evidence>